<feature type="transmembrane region" description="Helical" evidence="1">
    <location>
        <begin position="289"/>
        <end position="309"/>
    </location>
</feature>
<dbReference type="InterPro" id="IPR050640">
    <property type="entry name" value="Bact_2-comp_sensor_kinase"/>
</dbReference>
<feature type="domain" description="Histidine kinase/HSP90-like ATPase" evidence="2">
    <location>
        <begin position="480"/>
        <end position="593"/>
    </location>
</feature>
<organism evidence="4 5">
    <name type="scientific">Paenibacillus oceani</name>
    <dbReference type="NCBI Taxonomy" id="2772510"/>
    <lineage>
        <taxon>Bacteria</taxon>
        <taxon>Bacillati</taxon>
        <taxon>Bacillota</taxon>
        <taxon>Bacilli</taxon>
        <taxon>Bacillales</taxon>
        <taxon>Paenibacillaceae</taxon>
        <taxon>Paenibacillus</taxon>
    </lineage>
</organism>
<comment type="caution">
    <text evidence="4">The sequence shown here is derived from an EMBL/GenBank/DDBJ whole genome shotgun (WGS) entry which is preliminary data.</text>
</comment>
<dbReference type="Pfam" id="PF06580">
    <property type="entry name" value="His_kinase"/>
    <property type="match status" value="1"/>
</dbReference>
<accession>A0A927C6V3</accession>
<evidence type="ECO:0000313" key="5">
    <source>
        <dbReference type="Proteomes" id="UP000639396"/>
    </source>
</evidence>
<dbReference type="InterPro" id="IPR036890">
    <property type="entry name" value="HATPase_C_sf"/>
</dbReference>
<keyword evidence="1" id="KW-0472">Membrane</keyword>
<dbReference type="EMBL" id="JACXJA010000010">
    <property type="protein sequence ID" value="MBD2862305.1"/>
    <property type="molecule type" value="Genomic_DNA"/>
</dbReference>
<dbReference type="Pfam" id="PF02518">
    <property type="entry name" value="HATPase_c"/>
    <property type="match status" value="1"/>
</dbReference>
<dbReference type="InterPro" id="IPR010559">
    <property type="entry name" value="Sig_transdc_His_kin_internal"/>
</dbReference>
<dbReference type="Proteomes" id="UP000639396">
    <property type="component" value="Unassembled WGS sequence"/>
</dbReference>
<keyword evidence="1" id="KW-0812">Transmembrane</keyword>
<dbReference type="GO" id="GO:0000155">
    <property type="term" value="F:phosphorelay sensor kinase activity"/>
    <property type="evidence" value="ECO:0007669"/>
    <property type="project" value="InterPro"/>
</dbReference>
<proteinExistence type="predicted"/>
<sequence>MLRNYSIRLQLLFIGIIILLLLIGTVLWSYYRILDITYERNSEYTSELISTIKQNIAQTVDSVNRIMPNITYNETIQQYLMADNRLKQFELHGQIEPLLVNLQAMKQGIVGIVLLSTAGGGFYNCVNCENYIPFGDIPERAGSHFTGVYRYPFTNPMRSVVYIGAPVYDKRNLVPAGTRIGYAVIVLDAGAIAPQMGTMSDRIAGSFYVLDRHNVVMGAADAAHIGLPIAQVNAPLALRISPAQADPVEYRHNGDKYVVHTEYIGDIGGMAVSVIPVKELFRGLEEVQLLLIGIFGVLSVIMYLFYSAISRNILLPLRSFMTFIYGLRAKGLDNPNRRVALKGYAEISVMAKQFNSLLDEIDDLSGRLIASKTHIFELQLLRKQAELQFLKSQINPHFLYNTLETIKGIAYVKGVPEIREMTNSLACMFRYSIKGEETVMLKEELEIVEAYIRIQQIRFSDRFDVRFEIGEECLSRKVMKMMLQPLVENAVFHGIEPSLHRCKLTVGCMIGADNVMRLWIEDDGVGMNGETLERIRGSLAGKPPLHDTEHPGSRHIGLMNVNNRIKFACGGEYGITTIESAPNSGTRVFLTLPGGGLSHVSGHTG</sequence>
<dbReference type="SUPFAM" id="SSF55874">
    <property type="entry name" value="ATPase domain of HSP90 chaperone/DNA topoisomerase II/histidine kinase"/>
    <property type="match status" value="1"/>
</dbReference>
<dbReference type="RefSeq" id="WP_190927058.1">
    <property type="nucleotide sequence ID" value="NZ_JACXJA010000010.1"/>
</dbReference>
<keyword evidence="4" id="KW-0808">Transferase</keyword>
<dbReference type="InterPro" id="IPR003594">
    <property type="entry name" value="HATPase_dom"/>
</dbReference>
<dbReference type="Gene3D" id="3.30.565.10">
    <property type="entry name" value="Histidine kinase-like ATPase, C-terminal domain"/>
    <property type="match status" value="1"/>
</dbReference>
<evidence type="ECO:0000259" key="2">
    <source>
        <dbReference type="Pfam" id="PF02518"/>
    </source>
</evidence>
<dbReference type="PANTHER" id="PTHR34220">
    <property type="entry name" value="SENSOR HISTIDINE KINASE YPDA"/>
    <property type="match status" value="1"/>
</dbReference>
<evidence type="ECO:0000256" key="1">
    <source>
        <dbReference type="SAM" id="Phobius"/>
    </source>
</evidence>
<dbReference type="PANTHER" id="PTHR34220:SF7">
    <property type="entry name" value="SENSOR HISTIDINE KINASE YPDA"/>
    <property type="match status" value="1"/>
</dbReference>
<keyword evidence="4" id="KW-0418">Kinase</keyword>
<keyword evidence="5" id="KW-1185">Reference proteome</keyword>
<feature type="domain" description="Signal transduction histidine kinase internal region" evidence="3">
    <location>
        <begin position="385"/>
        <end position="463"/>
    </location>
</feature>
<dbReference type="GO" id="GO:0016020">
    <property type="term" value="C:membrane"/>
    <property type="evidence" value="ECO:0007669"/>
    <property type="project" value="InterPro"/>
</dbReference>
<evidence type="ECO:0000259" key="3">
    <source>
        <dbReference type="Pfam" id="PF06580"/>
    </source>
</evidence>
<protein>
    <submittedName>
        <fullName evidence="4">Sensor histidine kinase</fullName>
    </submittedName>
</protein>
<evidence type="ECO:0000313" key="4">
    <source>
        <dbReference type="EMBL" id="MBD2862305.1"/>
    </source>
</evidence>
<gene>
    <name evidence="4" type="ORF">IDH45_09950</name>
</gene>
<feature type="transmembrane region" description="Helical" evidence="1">
    <location>
        <begin position="12"/>
        <end position="31"/>
    </location>
</feature>
<reference evidence="4" key="1">
    <citation type="submission" date="2020-09" db="EMBL/GenBank/DDBJ databases">
        <title>A novel bacterium of genus Paenibacillus, isolated from South China Sea.</title>
        <authorList>
            <person name="Huang H."/>
            <person name="Mo K."/>
            <person name="Hu Y."/>
        </authorList>
    </citation>
    <scope>NUCLEOTIDE SEQUENCE</scope>
    <source>
        <strain evidence="4">IB182363</strain>
    </source>
</reference>
<name>A0A927C6V3_9BACL</name>
<dbReference type="AlphaFoldDB" id="A0A927C6V3"/>
<keyword evidence="1" id="KW-1133">Transmembrane helix</keyword>